<protein>
    <submittedName>
        <fullName evidence="1">Uncharacterized protein</fullName>
    </submittedName>
</protein>
<organism evidence="1 2">
    <name type="scientific">Dovyalis caffra</name>
    <dbReference type="NCBI Taxonomy" id="77055"/>
    <lineage>
        <taxon>Eukaryota</taxon>
        <taxon>Viridiplantae</taxon>
        <taxon>Streptophyta</taxon>
        <taxon>Embryophyta</taxon>
        <taxon>Tracheophyta</taxon>
        <taxon>Spermatophyta</taxon>
        <taxon>Magnoliopsida</taxon>
        <taxon>eudicotyledons</taxon>
        <taxon>Gunneridae</taxon>
        <taxon>Pentapetalae</taxon>
        <taxon>rosids</taxon>
        <taxon>fabids</taxon>
        <taxon>Malpighiales</taxon>
        <taxon>Salicaceae</taxon>
        <taxon>Flacourtieae</taxon>
        <taxon>Dovyalis</taxon>
    </lineage>
</organism>
<reference evidence="1 2" key="1">
    <citation type="submission" date="2024-01" db="EMBL/GenBank/DDBJ databases">
        <authorList>
            <person name="Waweru B."/>
        </authorList>
    </citation>
    <scope>NUCLEOTIDE SEQUENCE [LARGE SCALE GENOMIC DNA]</scope>
</reference>
<sequence length="240" mass="26833">MQLEYSDLAKKETKSYASFGGDESKVNDADCAGAESEDDVATIKDLVEDGGNYMCEVVKYEYIDKVATAVEVYSDNKVISHDDSVIQDEGKDQQEKAIINIALVQTWLWDLGEFVARDEGKIEFDAGPQVQICGSKSQGVSYIYYNIEVSATVLQLSNLVTMRPSNTSFLSEAQRQIYTLITEDVTTTLEIERDSTMYIDVDLGEQDGVCFMVRDDGFNNTASDHRGHLVQRRSGFQAYE</sequence>
<evidence type="ECO:0000313" key="2">
    <source>
        <dbReference type="Proteomes" id="UP001314170"/>
    </source>
</evidence>
<gene>
    <name evidence="1" type="ORF">DCAF_LOCUS501</name>
</gene>
<evidence type="ECO:0000313" key="1">
    <source>
        <dbReference type="EMBL" id="CAK7322888.1"/>
    </source>
</evidence>
<name>A0AAV1QMV1_9ROSI</name>
<keyword evidence="2" id="KW-1185">Reference proteome</keyword>
<dbReference type="AlphaFoldDB" id="A0AAV1QMV1"/>
<dbReference type="Proteomes" id="UP001314170">
    <property type="component" value="Unassembled WGS sequence"/>
</dbReference>
<dbReference type="EMBL" id="CAWUPB010000030">
    <property type="protein sequence ID" value="CAK7322888.1"/>
    <property type="molecule type" value="Genomic_DNA"/>
</dbReference>
<comment type="caution">
    <text evidence="1">The sequence shown here is derived from an EMBL/GenBank/DDBJ whole genome shotgun (WGS) entry which is preliminary data.</text>
</comment>
<proteinExistence type="predicted"/>
<accession>A0AAV1QMV1</accession>